<sequence>MRKTTTRTSCALLLISQVNSIHPECRFFLELEKDEIRCMELLRNAKTVGFKGKNIKSGLRATISPSFCVPSSSKTAM</sequence>
<dbReference type="InParanoid" id="A0A803TYA2"/>
<reference evidence="1" key="3">
    <citation type="submission" date="2025-09" db="UniProtKB">
        <authorList>
            <consortium name="Ensembl"/>
        </authorList>
    </citation>
    <scope>IDENTIFICATION</scope>
</reference>
<evidence type="ECO:0000313" key="2">
    <source>
        <dbReference type="Proteomes" id="UP000001646"/>
    </source>
</evidence>
<name>A0A803TYA2_ANOCA</name>
<dbReference type="AlphaFoldDB" id="A0A803TYA2"/>
<keyword evidence="2" id="KW-1185">Reference proteome</keyword>
<protein>
    <submittedName>
        <fullName evidence="1">Uncharacterized protein</fullName>
    </submittedName>
</protein>
<evidence type="ECO:0000313" key="1">
    <source>
        <dbReference type="Ensembl" id="ENSACAP00000040192.1"/>
    </source>
</evidence>
<proteinExistence type="predicted"/>
<dbReference type="Ensembl" id="ENSACAT00000050728.1">
    <property type="protein sequence ID" value="ENSACAP00000040192.1"/>
    <property type="gene ID" value="ENSACAG00000041933.1"/>
</dbReference>
<reference evidence="1" key="1">
    <citation type="submission" date="2009-12" db="EMBL/GenBank/DDBJ databases">
        <title>The Genome Sequence of Anolis carolinensis (Green Anole Lizard).</title>
        <authorList>
            <consortium name="The Genome Sequencing Platform"/>
            <person name="Di Palma F."/>
            <person name="Alfoldi J."/>
            <person name="Heiman D."/>
            <person name="Young S."/>
            <person name="Grabherr M."/>
            <person name="Johnson J."/>
            <person name="Lander E.S."/>
            <person name="Lindblad-Toh K."/>
        </authorList>
    </citation>
    <scope>NUCLEOTIDE SEQUENCE [LARGE SCALE GENOMIC DNA]</scope>
    <source>
        <strain evidence="1">JBL SC #1</strain>
    </source>
</reference>
<organism evidence="1 2">
    <name type="scientific">Anolis carolinensis</name>
    <name type="common">Green anole</name>
    <name type="synonym">American chameleon</name>
    <dbReference type="NCBI Taxonomy" id="28377"/>
    <lineage>
        <taxon>Eukaryota</taxon>
        <taxon>Metazoa</taxon>
        <taxon>Chordata</taxon>
        <taxon>Craniata</taxon>
        <taxon>Vertebrata</taxon>
        <taxon>Euteleostomi</taxon>
        <taxon>Lepidosauria</taxon>
        <taxon>Squamata</taxon>
        <taxon>Bifurcata</taxon>
        <taxon>Unidentata</taxon>
        <taxon>Episquamata</taxon>
        <taxon>Toxicofera</taxon>
        <taxon>Iguania</taxon>
        <taxon>Dactyloidae</taxon>
        <taxon>Anolis</taxon>
    </lineage>
</organism>
<dbReference type="Proteomes" id="UP000001646">
    <property type="component" value="Unplaced"/>
</dbReference>
<reference evidence="1" key="2">
    <citation type="submission" date="2025-08" db="UniProtKB">
        <authorList>
            <consortium name="Ensembl"/>
        </authorList>
    </citation>
    <scope>IDENTIFICATION</scope>
</reference>
<accession>A0A803TYA2</accession>